<dbReference type="GO" id="GO:0016567">
    <property type="term" value="P:protein ubiquitination"/>
    <property type="evidence" value="ECO:0007669"/>
    <property type="project" value="TreeGrafter"/>
</dbReference>
<feature type="region of interest" description="Disordered" evidence="10">
    <location>
        <begin position="135"/>
        <end position="212"/>
    </location>
</feature>
<feature type="compositionally biased region" description="Low complexity" evidence="10">
    <location>
        <begin position="304"/>
        <end position="323"/>
    </location>
</feature>
<keyword evidence="4" id="KW-0479">Metal-binding</keyword>
<dbReference type="RefSeq" id="XP_029651371.1">
    <property type="nucleotide sequence ID" value="XM_029795511.2"/>
</dbReference>
<feature type="compositionally biased region" description="Low complexity" evidence="10">
    <location>
        <begin position="384"/>
        <end position="397"/>
    </location>
</feature>
<gene>
    <name evidence="14" type="primary">LOC115224649</name>
</gene>
<feature type="compositionally biased region" description="Polar residues" evidence="10">
    <location>
        <begin position="184"/>
        <end position="194"/>
    </location>
</feature>
<feature type="region of interest" description="Disordered" evidence="10">
    <location>
        <begin position="1"/>
        <end position="108"/>
    </location>
</feature>
<feature type="compositionally biased region" description="Polar residues" evidence="10">
    <location>
        <begin position="57"/>
        <end position="75"/>
    </location>
</feature>
<dbReference type="GO" id="GO:0004842">
    <property type="term" value="F:ubiquitin-protein transferase activity"/>
    <property type="evidence" value="ECO:0007669"/>
    <property type="project" value="TreeGrafter"/>
</dbReference>
<organism evidence="13 14">
    <name type="scientific">Octopus sinensis</name>
    <name type="common">East Asian common octopus</name>
    <dbReference type="NCBI Taxonomy" id="2607531"/>
    <lineage>
        <taxon>Eukaryota</taxon>
        <taxon>Metazoa</taxon>
        <taxon>Spiralia</taxon>
        <taxon>Lophotrochozoa</taxon>
        <taxon>Mollusca</taxon>
        <taxon>Cephalopoda</taxon>
        <taxon>Coleoidea</taxon>
        <taxon>Octopodiformes</taxon>
        <taxon>Octopoda</taxon>
        <taxon>Incirrata</taxon>
        <taxon>Octopodidae</taxon>
        <taxon>Octopus</taxon>
    </lineage>
</organism>
<dbReference type="CDD" id="cd16699">
    <property type="entry name" value="RING_CH-C4HC3_MARCH2-like"/>
    <property type="match status" value="1"/>
</dbReference>
<keyword evidence="7" id="KW-0862">Zinc</keyword>
<protein>
    <submittedName>
        <fullName evidence="14">Transcription factor SPT20 homolog isoform X1</fullName>
    </submittedName>
</protein>
<feature type="compositionally biased region" description="Polar residues" evidence="10">
    <location>
        <begin position="95"/>
        <end position="106"/>
    </location>
</feature>
<dbReference type="Proteomes" id="UP000515154">
    <property type="component" value="Linkage group LG2"/>
</dbReference>
<feature type="region of interest" description="Disordered" evidence="10">
    <location>
        <begin position="259"/>
        <end position="397"/>
    </location>
</feature>
<sequence>MAAKGSTEKVPINNRLTNSCGQAKAADQYTACSSTPENEEPKDNDCEQFQPALIKSESLNNGQITSPKNRYQLLTESKKSPPLQWRPTLQRAETIDSTPKSSLSELHSQKRNYAENYPRHQNGSTRMRANSISTGRIRYSDHKPHRSLPEQSLSSRVSPPVQTKNVATSTSPPPYDPNGPISELDTTLRNSFNSPFFHPQSPPVSPLPNSSRYHIHSKGTQWTPFQVSAMTRTSPIHMQQKCLRSPRSPVAASLIRSQSVAIPRSPSPQSLLRVLSQDSQNKQSQQQPHVHHHHHHHHHHHYQQHFLQQPQQQQQQLQSHQHQNPPPPPLPQTQYQQQQQQHQQHYQQPQQQIQQLQHYHHPQQLQLQQQQQIQQHQQQHHQQQHQQQLQQPPQQLQQLPPHKIRTIQQENSPVFTFQQNTIISSPNSSSRHQWNQVSLVRSQTISTSRSPLNLPAWNLVPEYARPKPFPAARIGTQRILSTNQPLPNAGPQNICPENCKLPVVRHSLSVQSTPLNATRLIHTASTPCATAFSDSTMNFAGNQKWRIKHISYPSPDYSMLHKKNLENGSLVDQADNVSDVSDDVNSSSSDASICRICHEGESTAKLISPCYCTGSMGKLHVTCLERWLGSSYMNRCEICGYEYIVLRQPKPFIEFLKNPGTQNEKRHLMCDILCFFMLTPLAGVSIWLCLVGAEFFLQWDIRWEVPGLACLAVFLLIIYIVWCTVAFRYQYRIWTEWKCRNQTVQIKSVSEEKRNLPEIIANRNSNPLPPSDIPASLNTSLPLWCTLSSQTVLPHGRQTERIPSPPDVLPVPPPPSPPSPPPQPPSPPPPPQPPTMPPTSLPPASTAATTTTVINIPSRHMSSSPKMRDIERSQQWRLSPPQCGTEPNDSSPSRRMSPQCGVEPYDVTPHWRLSPQCGGGSDPKEQTPPYWRLSPQCRAEPKDSAAQNNYELRLWQQNPERTCLDQTAQKENIINNQAM</sequence>
<keyword evidence="3 11" id="KW-0812">Transmembrane</keyword>
<dbReference type="InterPro" id="IPR011016">
    <property type="entry name" value="Znf_RING-CH"/>
</dbReference>
<evidence type="ECO:0000256" key="10">
    <source>
        <dbReference type="SAM" id="MobiDB-lite"/>
    </source>
</evidence>
<evidence type="ECO:0000256" key="2">
    <source>
        <dbReference type="ARBA" id="ARBA00022679"/>
    </source>
</evidence>
<dbReference type="AlphaFoldDB" id="A0A6P7TR35"/>
<evidence type="ECO:0000313" key="14">
    <source>
        <dbReference type="RefSeq" id="XP_029651371.1"/>
    </source>
</evidence>
<reference evidence="14" key="1">
    <citation type="submission" date="2025-08" db="UniProtKB">
        <authorList>
            <consortium name="RefSeq"/>
        </authorList>
    </citation>
    <scope>IDENTIFICATION</scope>
</reference>
<accession>A0A6P7TR35</accession>
<keyword evidence="9 11" id="KW-0472">Membrane</keyword>
<dbReference type="GO" id="GO:0008270">
    <property type="term" value="F:zinc ion binding"/>
    <property type="evidence" value="ECO:0007669"/>
    <property type="project" value="UniProtKB-KW"/>
</dbReference>
<dbReference type="PROSITE" id="PS51292">
    <property type="entry name" value="ZF_RING_CH"/>
    <property type="match status" value="1"/>
</dbReference>
<evidence type="ECO:0000313" key="13">
    <source>
        <dbReference type="Proteomes" id="UP000515154"/>
    </source>
</evidence>
<evidence type="ECO:0000256" key="11">
    <source>
        <dbReference type="SAM" id="Phobius"/>
    </source>
</evidence>
<dbReference type="SMART" id="SM00744">
    <property type="entry name" value="RINGv"/>
    <property type="match status" value="1"/>
</dbReference>
<name>A0A6P7TR35_9MOLL</name>
<dbReference type="GO" id="GO:0016020">
    <property type="term" value="C:membrane"/>
    <property type="evidence" value="ECO:0007669"/>
    <property type="project" value="UniProtKB-SubCell"/>
</dbReference>
<evidence type="ECO:0000259" key="12">
    <source>
        <dbReference type="PROSITE" id="PS51292"/>
    </source>
</evidence>
<keyword evidence="13" id="KW-1185">Reference proteome</keyword>
<evidence type="ECO:0000256" key="1">
    <source>
        <dbReference type="ARBA" id="ARBA00004141"/>
    </source>
</evidence>
<keyword evidence="6" id="KW-0833">Ubl conjugation pathway</keyword>
<feature type="transmembrane region" description="Helical" evidence="11">
    <location>
        <begin position="705"/>
        <end position="727"/>
    </location>
</feature>
<feature type="region of interest" description="Disordered" evidence="10">
    <location>
        <begin position="795"/>
        <end position="945"/>
    </location>
</feature>
<dbReference type="Gene3D" id="3.30.40.10">
    <property type="entry name" value="Zinc/RING finger domain, C3HC4 (zinc finger)"/>
    <property type="match status" value="1"/>
</dbReference>
<evidence type="ECO:0000256" key="8">
    <source>
        <dbReference type="ARBA" id="ARBA00022989"/>
    </source>
</evidence>
<evidence type="ECO:0000256" key="9">
    <source>
        <dbReference type="ARBA" id="ARBA00023136"/>
    </source>
</evidence>
<comment type="subcellular location">
    <subcellularLocation>
        <location evidence="1">Membrane</location>
        <topology evidence="1">Multi-pass membrane protein</topology>
    </subcellularLocation>
</comment>
<evidence type="ECO:0000256" key="7">
    <source>
        <dbReference type="ARBA" id="ARBA00022833"/>
    </source>
</evidence>
<proteinExistence type="predicted"/>
<keyword evidence="5" id="KW-0863">Zinc-finger</keyword>
<evidence type="ECO:0000256" key="3">
    <source>
        <dbReference type="ARBA" id="ARBA00022692"/>
    </source>
</evidence>
<keyword evidence="8 11" id="KW-1133">Transmembrane helix</keyword>
<feature type="compositionally biased region" description="Low complexity" evidence="10">
    <location>
        <begin position="276"/>
        <end position="288"/>
    </location>
</feature>
<dbReference type="PANTHER" id="PTHR46065:SF3">
    <property type="entry name" value="FI20425P1"/>
    <property type="match status" value="1"/>
</dbReference>
<dbReference type="PANTHER" id="PTHR46065">
    <property type="entry name" value="E3 UBIQUITIN-PROTEIN LIGASE MARCH 2/3 FAMILY MEMBER"/>
    <property type="match status" value="1"/>
</dbReference>
<dbReference type="SUPFAM" id="SSF57850">
    <property type="entry name" value="RING/U-box"/>
    <property type="match status" value="1"/>
</dbReference>
<feature type="compositionally biased region" description="Low complexity" evidence="10">
    <location>
        <begin position="842"/>
        <end position="852"/>
    </location>
</feature>
<feature type="transmembrane region" description="Helical" evidence="11">
    <location>
        <begin position="672"/>
        <end position="693"/>
    </location>
</feature>
<evidence type="ECO:0000256" key="5">
    <source>
        <dbReference type="ARBA" id="ARBA00022771"/>
    </source>
</evidence>
<dbReference type="InterPro" id="IPR013083">
    <property type="entry name" value="Znf_RING/FYVE/PHD"/>
</dbReference>
<evidence type="ECO:0000256" key="4">
    <source>
        <dbReference type="ARBA" id="ARBA00022723"/>
    </source>
</evidence>
<feature type="compositionally biased region" description="Pro residues" evidence="10">
    <location>
        <begin position="803"/>
        <end position="841"/>
    </location>
</feature>
<dbReference type="Pfam" id="PF12906">
    <property type="entry name" value="RINGv"/>
    <property type="match status" value="1"/>
</dbReference>
<feature type="compositionally biased region" description="Low complexity" evidence="10">
    <location>
        <begin position="332"/>
        <end position="377"/>
    </location>
</feature>
<feature type="domain" description="RING-CH-type" evidence="12">
    <location>
        <begin position="586"/>
        <end position="646"/>
    </location>
</feature>
<feature type="compositionally biased region" description="Polar residues" evidence="10">
    <location>
        <begin position="885"/>
        <end position="896"/>
    </location>
</feature>
<dbReference type="KEGG" id="osn:115224649"/>
<feature type="compositionally biased region" description="Basic residues" evidence="10">
    <location>
        <begin position="289"/>
        <end position="303"/>
    </location>
</feature>
<keyword evidence="2" id="KW-0808">Transferase</keyword>
<evidence type="ECO:0000256" key="6">
    <source>
        <dbReference type="ARBA" id="ARBA00022786"/>
    </source>
</evidence>
<feature type="compositionally biased region" description="Polar residues" evidence="10">
    <location>
        <begin position="149"/>
        <end position="170"/>
    </location>
</feature>